<evidence type="ECO:0000259" key="2">
    <source>
        <dbReference type="Pfam" id="PF09500"/>
    </source>
</evidence>
<keyword evidence="1" id="KW-0812">Transmembrane</keyword>
<dbReference type="SUPFAM" id="SSF54637">
    <property type="entry name" value="Thioesterase/thiol ester dehydrase-isomerase"/>
    <property type="match status" value="1"/>
</dbReference>
<keyword evidence="1" id="KW-0472">Membrane</keyword>
<dbReference type="OrthoDB" id="572024at2"/>
<dbReference type="Proteomes" id="UP000027982">
    <property type="component" value="Chromosome"/>
</dbReference>
<accession>A0A068NZ95</accession>
<dbReference type="HOGENOM" id="CLU_112070_0_1_0"/>
<dbReference type="STRING" id="661478.OP10G_4816"/>
<feature type="domain" description="Thioesterase putative" evidence="2">
    <location>
        <begin position="4"/>
        <end position="145"/>
    </location>
</feature>
<organism evidence="3 4">
    <name type="scientific">Fimbriimonas ginsengisoli Gsoil 348</name>
    <dbReference type="NCBI Taxonomy" id="661478"/>
    <lineage>
        <taxon>Bacteria</taxon>
        <taxon>Bacillati</taxon>
        <taxon>Armatimonadota</taxon>
        <taxon>Fimbriimonadia</taxon>
        <taxon>Fimbriimonadales</taxon>
        <taxon>Fimbriimonadaceae</taxon>
        <taxon>Fimbriimonas</taxon>
    </lineage>
</organism>
<protein>
    <submittedName>
        <fullName evidence="3">Thioesterase domain protein</fullName>
    </submittedName>
</protein>
<dbReference type="RefSeq" id="WP_025227954.1">
    <property type="nucleotide sequence ID" value="NZ_CP007139.1"/>
</dbReference>
<keyword evidence="4" id="KW-1185">Reference proteome</keyword>
<keyword evidence="1" id="KW-1133">Transmembrane helix</keyword>
<gene>
    <name evidence="3" type="ORF">OP10G_4816</name>
</gene>
<proteinExistence type="predicted"/>
<dbReference type="NCBIfam" id="TIGR02447">
    <property type="entry name" value="yiiD_Cterm"/>
    <property type="match status" value="1"/>
</dbReference>
<dbReference type="InterPro" id="IPR012660">
    <property type="entry name" value="YiiD_C"/>
</dbReference>
<evidence type="ECO:0000313" key="4">
    <source>
        <dbReference type="Proteomes" id="UP000027982"/>
    </source>
</evidence>
<sequence length="150" mass="16621">METKALQRYLHEHIPLTAAMGVNVEHADESRVVLSAPLAPNINHRNTAFGGSIGAIATVAAWAWLHWHAARFPFSVRLVVRSSRVEFLLPIEGDFTAICERPPDDEIRGYEASLLRRGKGRIELHARLEQGGQVCATFTGTFVAIRPDEP</sequence>
<dbReference type="Pfam" id="PF09500">
    <property type="entry name" value="YiiD_C"/>
    <property type="match status" value="1"/>
</dbReference>
<dbReference type="KEGG" id="fgi:OP10G_4816"/>
<dbReference type="AlphaFoldDB" id="A0A068NZ95"/>
<dbReference type="InterPro" id="IPR029069">
    <property type="entry name" value="HotDog_dom_sf"/>
</dbReference>
<reference evidence="3 4" key="1">
    <citation type="journal article" date="2014" name="PLoS ONE">
        <title>The first complete genome sequence of the class fimbriimonadia in the phylum armatimonadetes.</title>
        <authorList>
            <person name="Hu Z.Y."/>
            <person name="Wang Y.Z."/>
            <person name="Im W.T."/>
            <person name="Wang S.Y."/>
            <person name="Zhao G.P."/>
            <person name="Zheng H.J."/>
            <person name="Quan Z.X."/>
        </authorList>
    </citation>
    <scope>NUCLEOTIDE SEQUENCE [LARGE SCALE GENOMIC DNA]</scope>
    <source>
        <strain evidence="3">Gsoil 348</strain>
    </source>
</reference>
<evidence type="ECO:0000313" key="3">
    <source>
        <dbReference type="EMBL" id="AIE88184.1"/>
    </source>
</evidence>
<dbReference type="eggNOG" id="COG2050">
    <property type="taxonomic scope" value="Bacteria"/>
</dbReference>
<feature type="transmembrane region" description="Helical" evidence="1">
    <location>
        <begin position="48"/>
        <end position="67"/>
    </location>
</feature>
<dbReference type="EMBL" id="CP007139">
    <property type="protein sequence ID" value="AIE88184.1"/>
    <property type="molecule type" value="Genomic_DNA"/>
</dbReference>
<evidence type="ECO:0000256" key="1">
    <source>
        <dbReference type="SAM" id="Phobius"/>
    </source>
</evidence>
<name>A0A068NZ95_FIMGI</name>
<dbReference type="Gene3D" id="3.10.129.10">
    <property type="entry name" value="Hotdog Thioesterase"/>
    <property type="match status" value="1"/>
</dbReference>